<evidence type="ECO:0000313" key="1">
    <source>
        <dbReference type="EMBL" id="VYT55355.1"/>
    </source>
</evidence>
<protein>
    <submittedName>
        <fullName evidence="1">Uncharacterized protein</fullName>
    </submittedName>
</protein>
<gene>
    <name evidence="1" type="ORF">CALFYP1_01640</name>
</gene>
<accession>A0A6N2XMD6</accession>
<organism evidence="1">
    <name type="scientific">Citrobacter amalonaticus</name>
    <dbReference type="NCBI Taxonomy" id="35703"/>
    <lineage>
        <taxon>Bacteria</taxon>
        <taxon>Pseudomonadati</taxon>
        <taxon>Pseudomonadota</taxon>
        <taxon>Gammaproteobacteria</taxon>
        <taxon>Enterobacterales</taxon>
        <taxon>Enterobacteriaceae</taxon>
        <taxon>Citrobacter</taxon>
    </lineage>
</organism>
<sequence>MCNDYFDNLFKYLTITNKPSNKRTAHDVTLMKNDKLFTEFLGHNFNGV</sequence>
<name>A0A6N2XMD6_CITAM</name>
<dbReference type="EMBL" id="CACRTI010000020">
    <property type="protein sequence ID" value="VYT55355.1"/>
    <property type="molecule type" value="Genomic_DNA"/>
</dbReference>
<reference evidence="1" key="1">
    <citation type="submission" date="2019-11" db="EMBL/GenBank/DDBJ databases">
        <authorList>
            <person name="Feng L."/>
        </authorList>
    </citation>
    <scope>NUCLEOTIDE SEQUENCE</scope>
    <source>
        <strain evidence="1">CAmalonaticusLFYP1</strain>
    </source>
</reference>
<dbReference type="AlphaFoldDB" id="A0A6N2XMD6"/>
<proteinExistence type="predicted"/>